<accession>A0A7G5GZN7</accession>
<evidence type="ECO:0000313" key="2">
    <source>
        <dbReference type="Proteomes" id="UP000515369"/>
    </source>
</evidence>
<gene>
    <name evidence="1" type="ORF">H3H32_05110</name>
</gene>
<keyword evidence="2" id="KW-1185">Reference proteome</keyword>
<dbReference type="EMBL" id="CP059732">
    <property type="protein sequence ID" value="QMW04329.1"/>
    <property type="molecule type" value="Genomic_DNA"/>
</dbReference>
<name>A0A7G5GZN7_9BACT</name>
<dbReference type="RefSeq" id="WP_182461583.1">
    <property type="nucleotide sequence ID" value="NZ_CP059732.1"/>
</dbReference>
<organism evidence="1 2">
    <name type="scientific">Spirosoma foliorum</name>
    <dbReference type="NCBI Taxonomy" id="2710596"/>
    <lineage>
        <taxon>Bacteria</taxon>
        <taxon>Pseudomonadati</taxon>
        <taxon>Bacteroidota</taxon>
        <taxon>Cytophagia</taxon>
        <taxon>Cytophagales</taxon>
        <taxon>Cytophagaceae</taxon>
        <taxon>Spirosoma</taxon>
    </lineage>
</organism>
<protein>
    <submittedName>
        <fullName evidence="1">Uncharacterized protein</fullName>
    </submittedName>
</protein>
<dbReference type="AlphaFoldDB" id="A0A7G5GZN7"/>
<evidence type="ECO:0000313" key="1">
    <source>
        <dbReference type="EMBL" id="QMW04329.1"/>
    </source>
</evidence>
<sequence length="71" mass="8043">MTTGYRDGKPEIGQEHCAFRSINAVKEFLKIIHVKESDATDFWTIHGELVRDEGGPDGLVIKVEAFERLKL</sequence>
<dbReference type="KEGG" id="sfol:H3H32_05110"/>
<reference evidence="1 2" key="1">
    <citation type="submission" date="2020-07" db="EMBL/GenBank/DDBJ databases">
        <title>Spirosoma foliorum sp. nov., isolated from the leaves on the Nejang mountain Korea, Republic of.</title>
        <authorList>
            <person name="Ho H."/>
            <person name="Lee Y.-J."/>
            <person name="Nurcahyanto D.-A."/>
            <person name="Kim S.-G."/>
        </authorList>
    </citation>
    <scope>NUCLEOTIDE SEQUENCE [LARGE SCALE GENOMIC DNA]</scope>
    <source>
        <strain evidence="1 2">PL0136</strain>
    </source>
</reference>
<dbReference type="Proteomes" id="UP000515369">
    <property type="component" value="Chromosome"/>
</dbReference>
<proteinExistence type="predicted"/>